<dbReference type="SUPFAM" id="SSF54236">
    <property type="entry name" value="Ubiquitin-like"/>
    <property type="match status" value="1"/>
</dbReference>
<name>A0A3P7LE72_STRVU</name>
<dbReference type="Gene3D" id="3.10.20.90">
    <property type="entry name" value="Phosphatidylinositol 3-kinase Catalytic Subunit, Chain A, domain 1"/>
    <property type="match status" value="1"/>
</dbReference>
<dbReference type="PANTHER" id="PTHR23322">
    <property type="entry name" value="FAS-ASSOCIATED PROTEIN"/>
    <property type="match status" value="1"/>
</dbReference>
<sequence length="175" mass="21204">MEQQEREYRESEERDRALIAERRRQREQKEEEQRMQKEQETERAAKEAERMKGLRELRDEFINNSRSDDYNGEDSIRVLVRYPSGETSQHRFSPRESVKNLFEVVFAKPCCPWFFEAYYGFPRAKLNFCSYRYHELLSDFRLSQNQDTEPWEVPKTFEELGISFSLTVYISDVEN</sequence>
<gene>
    <name evidence="3" type="ORF">SVUK_LOCUS12650</name>
</gene>
<organism evidence="3 4">
    <name type="scientific">Strongylus vulgaris</name>
    <name type="common">Blood worm</name>
    <dbReference type="NCBI Taxonomy" id="40348"/>
    <lineage>
        <taxon>Eukaryota</taxon>
        <taxon>Metazoa</taxon>
        <taxon>Ecdysozoa</taxon>
        <taxon>Nematoda</taxon>
        <taxon>Chromadorea</taxon>
        <taxon>Rhabditida</taxon>
        <taxon>Rhabditina</taxon>
        <taxon>Rhabditomorpha</taxon>
        <taxon>Strongyloidea</taxon>
        <taxon>Strongylidae</taxon>
        <taxon>Strongylus</taxon>
    </lineage>
</organism>
<accession>A0A3P7LE72</accession>
<dbReference type="InterPro" id="IPR029071">
    <property type="entry name" value="Ubiquitin-like_domsf"/>
</dbReference>
<evidence type="ECO:0000256" key="1">
    <source>
        <dbReference type="SAM" id="MobiDB-lite"/>
    </source>
</evidence>
<feature type="domain" description="UBX" evidence="2">
    <location>
        <begin position="71"/>
        <end position="170"/>
    </location>
</feature>
<protein>
    <recommendedName>
        <fullName evidence="2">UBX domain-containing protein</fullName>
    </recommendedName>
</protein>
<dbReference type="InterPro" id="IPR001012">
    <property type="entry name" value="UBX_dom"/>
</dbReference>
<dbReference type="AlphaFoldDB" id="A0A3P7LE72"/>
<evidence type="ECO:0000259" key="2">
    <source>
        <dbReference type="PROSITE" id="PS50033"/>
    </source>
</evidence>
<evidence type="ECO:0000313" key="3">
    <source>
        <dbReference type="EMBL" id="VDM77652.1"/>
    </source>
</evidence>
<dbReference type="Proteomes" id="UP000270094">
    <property type="component" value="Unassembled WGS sequence"/>
</dbReference>
<keyword evidence="4" id="KW-1185">Reference proteome</keyword>
<reference evidence="3 4" key="1">
    <citation type="submission" date="2018-11" db="EMBL/GenBank/DDBJ databases">
        <authorList>
            <consortium name="Pathogen Informatics"/>
        </authorList>
    </citation>
    <scope>NUCLEOTIDE SEQUENCE [LARGE SCALE GENOMIC DNA]</scope>
</reference>
<dbReference type="PROSITE" id="PS50033">
    <property type="entry name" value="UBX"/>
    <property type="match status" value="1"/>
</dbReference>
<dbReference type="OrthoDB" id="1026733at2759"/>
<dbReference type="PANTHER" id="PTHR23322:SF93">
    <property type="entry name" value="UBX DOMAIN-CONTAINING PROTEIN 8"/>
    <property type="match status" value="1"/>
</dbReference>
<dbReference type="EMBL" id="UYYB01099764">
    <property type="protein sequence ID" value="VDM77652.1"/>
    <property type="molecule type" value="Genomic_DNA"/>
</dbReference>
<dbReference type="InterPro" id="IPR050730">
    <property type="entry name" value="UBX_domain-protein"/>
</dbReference>
<dbReference type="Pfam" id="PF00789">
    <property type="entry name" value="UBX"/>
    <property type="match status" value="1"/>
</dbReference>
<feature type="region of interest" description="Disordered" evidence="1">
    <location>
        <begin position="1"/>
        <end position="50"/>
    </location>
</feature>
<proteinExistence type="predicted"/>
<dbReference type="GO" id="GO:0043130">
    <property type="term" value="F:ubiquitin binding"/>
    <property type="evidence" value="ECO:0007669"/>
    <property type="project" value="TreeGrafter"/>
</dbReference>
<evidence type="ECO:0000313" key="4">
    <source>
        <dbReference type="Proteomes" id="UP000270094"/>
    </source>
</evidence>